<gene>
    <name evidence="2" type="ORF">HMN09_00392700</name>
</gene>
<proteinExistence type="predicted"/>
<feature type="region of interest" description="Disordered" evidence="1">
    <location>
        <begin position="98"/>
        <end position="130"/>
    </location>
</feature>
<dbReference type="EMBL" id="JACAZE010000005">
    <property type="protein sequence ID" value="KAF7316602.1"/>
    <property type="molecule type" value="Genomic_DNA"/>
</dbReference>
<reference evidence="2" key="1">
    <citation type="submission" date="2020-05" db="EMBL/GenBank/DDBJ databases">
        <title>Mycena genomes resolve the evolution of fungal bioluminescence.</title>
        <authorList>
            <person name="Tsai I.J."/>
        </authorList>
    </citation>
    <scope>NUCLEOTIDE SEQUENCE</scope>
    <source>
        <strain evidence="2">110903Hualien_Pintung</strain>
    </source>
</reference>
<protein>
    <submittedName>
        <fullName evidence="2">Uncharacterized protein</fullName>
    </submittedName>
</protein>
<accession>A0A8H6TH32</accession>
<dbReference type="AlphaFoldDB" id="A0A8H6TH32"/>
<sequence>MPSPQSNHLPLPLQMINVTAFAPCPCTTMSTEMPRGRPAPQSALGMFQDGSEDTYGQEYRRPSDNSGWFASDRPASGWLAYTDQEHDSLMQPVIEPVVPDTIPLEREAPSYNMPQEDPAQEDPAAASQPRYSIHPNSSMIFYHKLFQMHLF</sequence>
<feature type="region of interest" description="Disordered" evidence="1">
    <location>
        <begin position="31"/>
        <end position="68"/>
    </location>
</feature>
<keyword evidence="3" id="KW-1185">Reference proteome</keyword>
<name>A0A8H6TH32_MYCCL</name>
<comment type="caution">
    <text evidence="2">The sequence shown here is derived from an EMBL/GenBank/DDBJ whole genome shotgun (WGS) entry which is preliminary data.</text>
</comment>
<dbReference type="Proteomes" id="UP000613580">
    <property type="component" value="Unassembled WGS sequence"/>
</dbReference>
<organism evidence="2 3">
    <name type="scientific">Mycena chlorophos</name>
    <name type="common">Agaric fungus</name>
    <name type="synonym">Agaricus chlorophos</name>
    <dbReference type="NCBI Taxonomy" id="658473"/>
    <lineage>
        <taxon>Eukaryota</taxon>
        <taxon>Fungi</taxon>
        <taxon>Dikarya</taxon>
        <taxon>Basidiomycota</taxon>
        <taxon>Agaricomycotina</taxon>
        <taxon>Agaricomycetes</taxon>
        <taxon>Agaricomycetidae</taxon>
        <taxon>Agaricales</taxon>
        <taxon>Marasmiineae</taxon>
        <taxon>Mycenaceae</taxon>
        <taxon>Mycena</taxon>
    </lineage>
</organism>
<evidence type="ECO:0000313" key="2">
    <source>
        <dbReference type="EMBL" id="KAF7316602.1"/>
    </source>
</evidence>
<evidence type="ECO:0000313" key="3">
    <source>
        <dbReference type="Proteomes" id="UP000613580"/>
    </source>
</evidence>
<evidence type="ECO:0000256" key="1">
    <source>
        <dbReference type="SAM" id="MobiDB-lite"/>
    </source>
</evidence>